<evidence type="ECO:0000313" key="1">
    <source>
        <dbReference type="EMBL" id="OBX27571.1"/>
    </source>
</evidence>
<dbReference type="Proteomes" id="UP000185753">
    <property type="component" value="Unassembled WGS sequence"/>
</dbReference>
<comment type="caution">
    <text evidence="1">The sequence shown here is derived from an EMBL/GenBank/DDBJ whole genome shotgun (WGS) entry which is preliminary data.</text>
</comment>
<gene>
    <name evidence="1" type="ORF">A9J31_10110</name>
</gene>
<evidence type="ECO:0000313" key="2">
    <source>
        <dbReference type="Proteomes" id="UP000185753"/>
    </source>
</evidence>
<organism evidence="1 2">
    <name type="scientific">Acinetobacter gandensis</name>
    <dbReference type="NCBI Taxonomy" id="1443941"/>
    <lineage>
        <taxon>Bacteria</taxon>
        <taxon>Pseudomonadati</taxon>
        <taxon>Pseudomonadota</taxon>
        <taxon>Gammaproteobacteria</taxon>
        <taxon>Moraxellales</taxon>
        <taxon>Moraxellaceae</taxon>
        <taxon>Acinetobacter</taxon>
    </lineage>
</organism>
<dbReference type="OrthoDB" id="6694995at2"/>
<dbReference type="EMBL" id="LZDS01000029">
    <property type="protein sequence ID" value="OBX27571.1"/>
    <property type="molecule type" value="Genomic_DNA"/>
</dbReference>
<protein>
    <submittedName>
        <fullName evidence="1">Uncharacterized protein</fullName>
    </submittedName>
</protein>
<dbReference type="AlphaFoldDB" id="A0A1A7R6S5"/>
<keyword evidence="2" id="KW-1185">Reference proteome</keyword>
<reference evidence="2" key="1">
    <citation type="submission" date="2016-06" db="EMBL/GenBank/DDBJ databases">
        <authorList>
            <person name="Radolfova-Krizova L."/>
            <person name="Nemec A."/>
        </authorList>
    </citation>
    <scope>NUCLEOTIDE SEQUENCE [LARGE SCALE GENOMIC DNA]</scope>
    <source>
        <strain evidence="2">ANC 4275</strain>
    </source>
</reference>
<sequence length="92" mass="10204">MSDALKTSNITRMQLYKKDQGVMVGALVIGHDKTLEKTLELLGLATQHNVSMVYVAGATDEIEQFLKGFVSRFTFVFVADYDAALDQIFPNS</sequence>
<name>A0A1A7R6S5_9GAMM</name>
<proteinExistence type="predicted"/>
<dbReference type="RefSeq" id="WP_067767411.1">
    <property type="nucleotide sequence ID" value="NZ_CP183909.1"/>
</dbReference>
<accession>A0A1A7R6S5</accession>